<keyword evidence="8" id="KW-1185">Reference proteome</keyword>
<evidence type="ECO:0000256" key="2">
    <source>
        <dbReference type="ARBA" id="ARBA00022552"/>
    </source>
</evidence>
<feature type="binding site" evidence="6">
    <location>
        <position position="164"/>
    </location>
    <ligand>
        <name>S-adenosyl-L-methionine</name>
        <dbReference type="ChEBI" id="CHEBI:59789"/>
    </ligand>
</feature>
<feature type="binding site" evidence="6">
    <location>
        <position position="98"/>
    </location>
    <ligand>
        <name>S-adenosyl-L-methionine</name>
        <dbReference type="ChEBI" id="CHEBI:59789"/>
    </ligand>
</feature>
<keyword evidence="1 6" id="KW-0963">Cytoplasm</keyword>
<evidence type="ECO:0000256" key="4">
    <source>
        <dbReference type="ARBA" id="ARBA00022679"/>
    </source>
</evidence>
<evidence type="ECO:0000256" key="1">
    <source>
        <dbReference type="ARBA" id="ARBA00022490"/>
    </source>
</evidence>
<sequence length="263" mass="30423">MTETETSHPDFNHDPDGIQAAVKYRFPKDAEQILPLFDWELVSLFLSFLKEKNQAGGFFSKRDTNEILDRHVLESIFHIYKIHQILGSFNKMKVGDAGTGPGIPGFFFRCLIEKERPKLVLLDSQRRKLSHTETFVKENKITGVDFLFARAEDWKTDWNLGVSRGFVPYPWSAEVLSRCIIKGGYYVPFIGKDEFDSKIEKKILTDSGFEVIKTVFLSELEFLGMRHIKVLKKVGSARQGIPRAWKLLEKESKEFYGKDRIHQ</sequence>
<evidence type="ECO:0000313" key="7">
    <source>
        <dbReference type="EMBL" id="PJZ27160.1"/>
    </source>
</evidence>
<name>A0A2M9XHN7_9LEPT</name>
<evidence type="ECO:0000256" key="5">
    <source>
        <dbReference type="ARBA" id="ARBA00022691"/>
    </source>
</evidence>
<dbReference type="EMBL" id="NPDN01000001">
    <property type="protein sequence ID" value="PJZ27160.1"/>
    <property type="molecule type" value="Genomic_DNA"/>
</dbReference>
<comment type="subcellular location">
    <subcellularLocation>
        <location evidence="6">Cytoplasm</location>
    </subcellularLocation>
</comment>
<comment type="similarity">
    <text evidence="6">Belongs to the methyltransferase superfamily. RNA methyltransferase RsmG family.</text>
</comment>
<dbReference type="EC" id="2.1.1.-" evidence="6"/>
<comment type="caution">
    <text evidence="7">The sequence shown here is derived from an EMBL/GenBank/DDBJ whole genome shotgun (WGS) entry which is preliminary data.</text>
</comment>
<dbReference type="InterPro" id="IPR029063">
    <property type="entry name" value="SAM-dependent_MTases_sf"/>
</dbReference>
<dbReference type="Pfam" id="PF02527">
    <property type="entry name" value="GidB"/>
    <property type="match status" value="1"/>
</dbReference>
<evidence type="ECO:0000256" key="3">
    <source>
        <dbReference type="ARBA" id="ARBA00022603"/>
    </source>
</evidence>
<accession>A0A2M9XHN7</accession>
<comment type="function">
    <text evidence="6">Specifically methylates the N7 position of a guanine in 16S rRNA.</text>
</comment>
<comment type="caution">
    <text evidence="6">Lacks conserved residue(s) required for the propagation of feature annotation.</text>
</comment>
<dbReference type="PANTHER" id="PTHR31760">
    <property type="entry name" value="S-ADENOSYL-L-METHIONINE-DEPENDENT METHYLTRANSFERASES SUPERFAMILY PROTEIN"/>
    <property type="match status" value="1"/>
</dbReference>
<proteinExistence type="inferred from homology"/>
<dbReference type="HAMAP" id="MF_00074">
    <property type="entry name" value="16SrRNA_methyltr_G"/>
    <property type="match status" value="1"/>
</dbReference>
<dbReference type="PANTHER" id="PTHR31760:SF0">
    <property type="entry name" value="S-ADENOSYL-L-METHIONINE-DEPENDENT METHYLTRANSFERASES SUPERFAMILY PROTEIN"/>
    <property type="match status" value="1"/>
</dbReference>
<dbReference type="GO" id="GO:0070043">
    <property type="term" value="F:rRNA (guanine-N7-)-methyltransferase activity"/>
    <property type="evidence" value="ECO:0007669"/>
    <property type="project" value="UniProtKB-UniRule"/>
</dbReference>
<keyword evidence="4 6" id="KW-0808">Transferase</keyword>
<dbReference type="RefSeq" id="WP_100704907.1">
    <property type="nucleotide sequence ID" value="NZ_NPDL01000004.1"/>
</dbReference>
<keyword evidence="5 6" id="KW-0949">S-adenosyl-L-methionine</keyword>
<evidence type="ECO:0000256" key="6">
    <source>
        <dbReference type="HAMAP-Rule" id="MF_00074"/>
    </source>
</evidence>
<evidence type="ECO:0000313" key="8">
    <source>
        <dbReference type="Proteomes" id="UP000232196"/>
    </source>
</evidence>
<keyword evidence="2 6" id="KW-0698">rRNA processing</keyword>
<dbReference type="Proteomes" id="UP000232196">
    <property type="component" value="Unassembled WGS sequence"/>
</dbReference>
<dbReference type="Gene3D" id="3.40.50.150">
    <property type="entry name" value="Vaccinia Virus protein VP39"/>
    <property type="match status" value="1"/>
</dbReference>
<dbReference type="InterPro" id="IPR003682">
    <property type="entry name" value="rRNA_ssu_MeTfrase_G"/>
</dbReference>
<reference evidence="7 8" key="1">
    <citation type="submission" date="2017-07" db="EMBL/GenBank/DDBJ databases">
        <title>Leptospira spp. isolated from tropical soils.</title>
        <authorList>
            <person name="Thibeaux R."/>
            <person name="Iraola G."/>
            <person name="Ferres I."/>
            <person name="Bierque E."/>
            <person name="Girault D."/>
            <person name="Soupe-Gilbert M.-E."/>
            <person name="Picardeau M."/>
            <person name="Goarant C."/>
        </authorList>
    </citation>
    <scope>NUCLEOTIDE SEQUENCE [LARGE SCALE GENOMIC DNA]</scope>
    <source>
        <strain evidence="7 8">MCA1-C-A1</strain>
    </source>
</reference>
<dbReference type="SUPFAM" id="SSF53335">
    <property type="entry name" value="S-adenosyl-L-methionine-dependent methyltransferases"/>
    <property type="match status" value="1"/>
</dbReference>
<organism evidence="7 8">
    <name type="scientific">Leptospira hartskeerlii</name>
    <dbReference type="NCBI Taxonomy" id="2023177"/>
    <lineage>
        <taxon>Bacteria</taxon>
        <taxon>Pseudomonadati</taxon>
        <taxon>Spirochaetota</taxon>
        <taxon>Spirochaetia</taxon>
        <taxon>Leptospirales</taxon>
        <taxon>Leptospiraceae</taxon>
        <taxon>Leptospira</taxon>
    </lineage>
</organism>
<keyword evidence="3 6" id="KW-0489">Methyltransferase</keyword>
<feature type="binding site" evidence="6">
    <location>
        <begin position="151"/>
        <end position="152"/>
    </location>
    <ligand>
        <name>S-adenosyl-L-methionine</name>
        <dbReference type="ChEBI" id="CHEBI:59789"/>
    </ligand>
</feature>
<dbReference type="GO" id="GO:0005829">
    <property type="term" value="C:cytosol"/>
    <property type="evidence" value="ECO:0007669"/>
    <property type="project" value="TreeGrafter"/>
</dbReference>
<dbReference type="AlphaFoldDB" id="A0A2M9XHN7"/>
<gene>
    <name evidence="6" type="primary">rsmG</name>
    <name evidence="7" type="ORF">CH357_00935</name>
</gene>
<dbReference type="OrthoDB" id="340750at2"/>
<protein>
    <recommendedName>
        <fullName evidence="6">Ribosomal RNA small subunit methyltransferase G</fullName>
        <ecNumber evidence="6">2.1.1.-</ecNumber>
    </recommendedName>
    <alternativeName>
        <fullName evidence="6">16S rRNA 7-methylguanosine methyltransferase</fullName>
        <shortName evidence="6">16S rRNA m7G methyltransferase</shortName>
    </alternativeName>
</protein>